<keyword evidence="3" id="KW-1185">Reference proteome</keyword>
<reference evidence="2 3" key="1">
    <citation type="submission" date="2007-01" db="EMBL/GenBank/DDBJ databases">
        <authorList>
            <person name="Haygood M."/>
            <person name="Podell S."/>
            <person name="Anderson C."/>
            <person name="Hopkinson B."/>
            <person name="Roe K."/>
            <person name="Barbeau K."/>
            <person name="Gaasterland T."/>
            <person name="Ferriera S."/>
            <person name="Johnson J."/>
            <person name="Kravitz S."/>
            <person name="Beeson K."/>
            <person name="Sutton G."/>
            <person name="Rogers Y.-H."/>
            <person name="Friedman R."/>
            <person name="Frazier M."/>
            <person name="Venter J.C."/>
        </authorList>
    </citation>
    <scope>NUCLEOTIDE SEQUENCE [LARGE SCALE GENOMIC DNA]</scope>
    <source>
        <strain evidence="2 3">ATCC 23134</strain>
    </source>
</reference>
<accession>A1ZQI1</accession>
<sequence length="543" mass="61331">MSLEKYTGTWSTQTAAHLLRRASVFPTRQEVKTYLDLGSVDAAVDQLLGQMGQSTPTHPAPPLDPSGNDMGLDQVYTVDQDSPPPTSNDKRREYVISWWVRRMLDPNIQQTVIEKITLWLHVHFTTIISNNGMAFPFLYHQNKLYRSCAFGQYNLKEFSVRMSKDAAMLLFLDGGLNTKTRVNENFGRELLELYTIGKGPQIAEGDYTTYTEDDVITAARVLTGFRHTYLEPTERGALPPFTEFRDGVHDTNNKTFSDKFNNQTITGRSGADGINELDDMIDMIFSQSATATYLCRSLYRFFVYPKISESVEQNIIPQMASVMTANNFALKPVLDNLLKSAHFYEVASSVGAIIKSPVDFIIGTVRHFGQNLGAANTFENYSFINKLRRYCEEIQQKLYDPPEVAGWKAYHQSPIYHEDWITTLTLPLRFCYSDELSKGVSVQIFDNTNTETGTQTLKLDAVTYIQNGVTNGNITNVTNAATLVQELCDYLFPVKLSSEQLTALSSALGSDWGTVWQNDQATAATRLETMLVTLFRLEEYHLY</sequence>
<evidence type="ECO:0000313" key="2">
    <source>
        <dbReference type="EMBL" id="EAY27353.1"/>
    </source>
</evidence>
<dbReference type="InterPro" id="IPR014917">
    <property type="entry name" value="DUF1800"/>
</dbReference>
<dbReference type="eggNOG" id="COG5267">
    <property type="taxonomic scope" value="Bacteria"/>
</dbReference>
<dbReference type="Pfam" id="PF08811">
    <property type="entry name" value="DUF1800"/>
    <property type="match status" value="1"/>
</dbReference>
<evidence type="ECO:0000256" key="1">
    <source>
        <dbReference type="SAM" id="MobiDB-lite"/>
    </source>
</evidence>
<organism evidence="2 3">
    <name type="scientific">Microscilla marina ATCC 23134</name>
    <dbReference type="NCBI Taxonomy" id="313606"/>
    <lineage>
        <taxon>Bacteria</taxon>
        <taxon>Pseudomonadati</taxon>
        <taxon>Bacteroidota</taxon>
        <taxon>Cytophagia</taxon>
        <taxon>Cytophagales</taxon>
        <taxon>Microscillaceae</taxon>
        <taxon>Microscilla</taxon>
    </lineage>
</organism>
<name>A1ZQI1_MICM2</name>
<gene>
    <name evidence="2" type="ORF">M23134_08305</name>
</gene>
<dbReference type="RefSeq" id="WP_002699711.1">
    <property type="nucleotide sequence ID" value="NZ_AAWS01000024.1"/>
</dbReference>
<proteinExistence type="predicted"/>
<dbReference type="EMBL" id="AAWS01000024">
    <property type="protein sequence ID" value="EAY27353.1"/>
    <property type="molecule type" value="Genomic_DNA"/>
</dbReference>
<protein>
    <submittedName>
        <fullName evidence="2">Probable signal peptide protein, putative</fullName>
    </submittedName>
</protein>
<evidence type="ECO:0000313" key="3">
    <source>
        <dbReference type="Proteomes" id="UP000004095"/>
    </source>
</evidence>
<dbReference type="Proteomes" id="UP000004095">
    <property type="component" value="Unassembled WGS sequence"/>
</dbReference>
<feature type="region of interest" description="Disordered" evidence="1">
    <location>
        <begin position="51"/>
        <end position="89"/>
    </location>
</feature>
<dbReference type="AlphaFoldDB" id="A1ZQI1"/>
<comment type="caution">
    <text evidence="2">The sequence shown here is derived from an EMBL/GenBank/DDBJ whole genome shotgun (WGS) entry which is preliminary data.</text>
</comment>
<dbReference type="OrthoDB" id="9772295at2"/>